<reference evidence="2 3" key="1">
    <citation type="submission" date="2021-08" db="EMBL/GenBank/DDBJ databases">
        <authorList>
            <person name="Peeters C."/>
        </authorList>
    </citation>
    <scope>NUCLEOTIDE SEQUENCE [LARGE SCALE GENOMIC DNA]</scope>
    <source>
        <strain evidence="2 3">LMG 23992</strain>
    </source>
</reference>
<dbReference type="Proteomes" id="UP000727654">
    <property type="component" value="Unassembled WGS sequence"/>
</dbReference>
<gene>
    <name evidence="2" type="ORF">LMG23992_02550</name>
</gene>
<evidence type="ECO:0000313" key="3">
    <source>
        <dbReference type="Proteomes" id="UP000727654"/>
    </source>
</evidence>
<sequence length="206" mass="22876">MNGPDRQRRRGPHDTVPDKAHRMRLLRGLFRKAASGSDSGGLRPRQAALTRAQRVTFTPALPPEHRRVCLAPYTPSAPLRAPRGGLGALCGPERLQGPCRASADLLIVRLPLLGDEYALSCMPAIRIFQLRSPAFAGRMMTRSGNRHVRRIRRRSAYTAQPGFTFAGMASLHSGHRQKRTTGFTSFFSCIQIVVVGKRRAVLWISR</sequence>
<evidence type="ECO:0000313" key="2">
    <source>
        <dbReference type="EMBL" id="CAG9173815.1"/>
    </source>
</evidence>
<keyword evidence="3" id="KW-1185">Reference proteome</keyword>
<accession>A0ABM8X1R7</accession>
<feature type="region of interest" description="Disordered" evidence="1">
    <location>
        <begin position="1"/>
        <end position="20"/>
    </location>
</feature>
<name>A0ABM8X1R7_9BURK</name>
<proteinExistence type="predicted"/>
<organism evidence="2 3">
    <name type="scientific">Cupriavidus laharis</name>
    <dbReference type="NCBI Taxonomy" id="151654"/>
    <lineage>
        <taxon>Bacteria</taxon>
        <taxon>Pseudomonadati</taxon>
        <taxon>Pseudomonadota</taxon>
        <taxon>Betaproteobacteria</taxon>
        <taxon>Burkholderiales</taxon>
        <taxon>Burkholderiaceae</taxon>
        <taxon>Cupriavidus</taxon>
    </lineage>
</organism>
<dbReference type="EMBL" id="CAJZAI010000005">
    <property type="protein sequence ID" value="CAG9173815.1"/>
    <property type="molecule type" value="Genomic_DNA"/>
</dbReference>
<comment type="caution">
    <text evidence="2">The sequence shown here is derived from an EMBL/GenBank/DDBJ whole genome shotgun (WGS) entry which is preliminary data.</text>
</comment>
<evidence type="ECO:0000256" key="1">
    <source>
        <dbReference type="SAM" id="MobiDB-lite"/>
    </source>
</evidence>
<protein>
    <submittedName>
        <fullName evidence="2">Uncharacterized protein</fullName>
    </submittedName>
</protein>